<organism evidence="3 4">
    <name type="scientific">Polarella glacialis</name>
    <name type="common">Dinoflagellate</name>
    <dbReference type="NCBI Taxonomy" id="89957"/>
    <lineage>
        <taxon>Eukaryota</taxon>
        <taxon>Sar</taxon>
        <taxon>Alveolata</taxon>
        <taxon>Dinophyceae</taxon>
        <taxon>Suessiales</taxon>
        <taxon>Suessiaceae</taxon>
        <taxon>Polarella</taxon>
    </lineage>
</organism>
<evidence type="ECO:0000313" key="3">
    <source>
        <dbReference type="EMBL" id="CAE8590840.1"/>
    </source>
</evidence>
<accession>A0A813DWD8</accession>
<feature type="non-terminal residue" evidence="3">
    <location>
        <position position="1"/>
    </location>
</feature>
<protein>
    <recommendedName>
        <fullName evidence="5">Pentacotripeptide-repeat region of PRORP domain-containing protein</fullName>
    </recommendedName>
</protein>
<dbReference type="InterPro" id="IPR002885">
    <property type="entry name" value="PPR_rpt"/>
</dbReference>
<feature type="repeat" description="PPR" evidence="2">
    <location>
        <begin position="1"/>
        <end position="34"/>
    </location>
</feature>
<feature type="repeat" description="PPR" evidence="2">
    <location>
        <begin position="35"/>
        <end position="69"/>
    </location>
</feature>
<dbReference type="Proteomes" id="UP000654075">
    <property type="component" value="Unassembled WGS sequence"/>
</dbReference>
<dbReference type="AlphaFoldDB" id="A0A813DWD8"/>
<keyword evidence="1" id="KW-0677">Repeat</keyword>
<name>A0A813DWD8_POLGL</name>
<evidence type="ECO:0008006" key="5">
    <source>
        <dbReference type="Google" id="ProtNLM"/>
    </source>
</evidence>
<evidence type="ECO:0000256" key="2">
    <source>
        <dbReference type="PROSITE-ProRule" id="PRU00708"/>
    </source>
</evidence>
<dbReference type="PANTHER" id="PTHR47447">
    <property type="entry name" value="OS03G0856100 PROTEIN"/>
    <property type="match status" value="1"/>
</dbReference>
<dbReference type="PANTHER" id="PTHR47447:SF17">
    <property type="entry name" value="OS12G0638900 PROTEIN"/>
    <property type="match status" value="1"/>
</dbReference>
<proteinExistence type="predicted"/>
<sequence>VVTFGAAMAACERGSKWEEALALSSEMRSRALRPNVITYSALASACEKGQQWDKVLALLADMRRDALRPNAVTYSASLGSWHWSRALG</sequence>
<dbReference type="PROSITE" id="PS51375">
    <property type="entry name" value="PPR"/>
    <property type="match status" value="2"/>
</dbReference>
<dbReference type="OMA" id="WHITMND"/>
<dbReference type="NCBIfam" id="TIGR00756">
    <property type="entry name" value="PPR"/>
    <property type="match status" value="2"/>
</dbReference>
<reference evidence="3" key="1">
    <citation type="submission" date="2021-02" db="EMBL/GenBank/DDBJ databases">
        <authorList>
            <person name="Dougan E. K."/>
            <person name="Rhodes N."/>
            <person name="Thang M."/>
            <person name="Chan C."/>
        </authorList>
    </citation>
    <scope>NUCLEOTIDE SEQUENCE</scope>
</reference>
<keyword evidence="4" id="KW-1185">Reference proteome</keyword>
<evidence type="ECO:0000256" key="1">
    <source>
        <dbReference type="ARBA" id="ARBA00022737"/>
    </source>
</evidence>
<gene>
    <name evidence="3" type="ORF">PGLA1383_LOCUS9551</name>
</gene>
<feature type="non-terminal residue" evidence="3">
    <location>
        <position position="88"/>
    </location>
</feature>
<dbReference type="OrthoDB" id="185373at2759"/>
<dbReference type="InterPro" id="IPR011990">
    <property type="entry name" value="TPR-like_helical_dom_sf"/>
</dbReference>
<dbReference type="EMBL" id="CAJNNV010004506">
    <property type="protein sequence ID" value="CAE8590840.1"/>
    <property type="molecule type" value="Genomic_DNA"/>
</dbReference>
<evidence type="ECO:0000313" key="4">
    <source>
        <dbReference type="Proteomes" id="UP000654075"/>
    </source>
</evidence>
<dbReference type="Gene3D" id="1.25.40.10">
    <property type="entry name" value="Tetratricopeptide repeat domain"/>
    <property type="match status" value="1"/>
</dbReference>
<comment type="caution">
    <text evidence="3">The sequence shown here is derived from an EMBL/GenBank/DDBJ whole genome shotgun (WGS) entry which is preliminary data.</text>
</comment>
<dbReference type="Pfam" id="PF13041">
    <property type="entry name" value="PPR_2"/>
    <property type="match status" value="1"/>
</dbReference>